<dbReference type="Proteomes" id="UP000529310">
    <property type="component" value="Unassembled WGS sequence"/>
</dbReference>
<evidence type="ECO:0000313" key="2">
    <source>
        <dbReference type="Proteomes" id="UP000529310"/>
    </source>
</evidence>
<proteinExistence type="predicted"/>
<comment type="caution">
    <text evidence="1">The sequence shown here is derived from an EMBL/GenBank/DDBJ whole genome shotgun (WGS) entry which is preliminary data.</text>
</comment>
<reference evidence="1 2" key="1">
    <citation type="submission" date="2020-08" db="EMBL/GenBank/DDBJ databases">
        <title>Sequencing the genomes of 1000 actinobacteria strains.</title>
        <authorList>
            <person name="Klenk H.-P."/>
        </authorList>
    </citation>
    <scope>NUCLEOTIDE SEQUENCE [LARGE SCALE GENOMIC DNA]</scope>
    <source>
        <strain evidence="1 2">DSM 27099</strain>
    </source>
</reference>
<name>A0A7W4V077_9MICO</name>
<dbReference type="RefSeq" id="WP_165142937.1">
    <property type="nucleotide sequence ID" value="NZ_CP049255.1"/>
</dbReference>
<dbReference type="EMBL" id="JACHWQ010000001">
    <property type="protein sequence ID" value="MBB2974473.1"/>
    <property type="molecule type" value="Genomic_DNA"/>
</dbReference>
<gene>
    <name evidence="1" type="ORF">FHX49_000014</name>
</gene>
<dbReference type="AlphaFoldDB" id="A0A7W4V077"/>
<organism evidence="1 2">
    <name type="scientific">Microbacterium endophyticum</name>
    <dbReference type="NCBI Taxonomy" id="1526412"/>
    <lineage>
        <taxon>Bacteria</taxon>
        <taxon>Bacillati</taxon>
        <taxon>Actinomycetota</taxon>
        <taxon>Actinomycetes</taxon>
        <taxon>Micrococcales</taxon>
        <taxon>Microbacteriaceae</taxon>
        <taxon>Microbacterium</taxon>
    </lineage>
</organism>
<protein>
    <submittedName>
        <fullName evidence="1">Uncharacterized protein</fullName>
    </submittedName>
</protein>
<sequence length="75" mass="8079">MKIIWLSDVEPMAVPDGAAVVRPSPEIILISSPGGALEVIFVGANASIEIPERERPGLIGKYFDTTEEIEFLAPD</sequence>
<accession>A0A7W4V077</accession>
<keyword evidence="2" id="KW-1185">Reference proteome</keyword>
<evidence type="ECO:0000313" key="1">
    <source>
        <dbReference type="EMBL" id="MBB2974473.1"/>
    </source>
</evidence>